<proteinExistence type="evidence at transcript level"/>
<reference evidence="2" key="8">
    <citation type="journal article" date="2005" name="Science">
        <title>Antisense Transcription in the Mammalian Transcriptome.</title>
        <authorList>
            <consortium name="RIKEN Genome Exploration Research Group and Genome Science Group (Genome Network Project Core Group) and the FANTOM Consortium"/>
        </authorList>
    </citation>
    <scope>NUCLEOTIDE SEQUENCE</scope>
    <source>
        <strain evidence="2">C57BL/6J</strain>
        <tissue evidence="2">Cerebellum</tissue>
    </source>
</reference>
<evidence type="ECO:0000313" key="2">
    <source>
        <dbReference type="EMBL" id="BAE24437.1"/>
    </source>
</evidence>
<dbReference type="AGR" id="MGI:3642476"/>
<accession>Q3US96</accession>
<evidence type="ECO:0000256" key="1">
    <source>
        <dbReference type="SAM" id="MobiDB-lite"/>
    </source>
</evidence>
<feature type="region of interest" description="Disordered" evidence="1">
    <location>
        <begin position="1"/>
        <end position="21"/>
    </location>
</feature>
<dbReference type="MGI" id="MGI:3642476">
    <property type="gene designation" value="Gm10735"/>
</dbReference>
<name>Q3US96_MOUSE</name>
<reference evidence="2" key="1">
    <citation type="journal article" date="1999" name="Methods Enzymol.">
        <title>High-efficiency full-length cDNA cloning.</title>
        <authorList>
            <person name="Carninci P."/>
            <person name="Hayashizaki Y."/>
        </authorList>
    </citation>
    <scope>NUCLEOTIDE SEQUENCE</scope>
    <source>
        <strain evidence="2">C57BL/6J</strain>
        <tissue evidence="2">Cerebellum</tissue>
    </source>
</reference>
<reference evidence="2" key="5">
    <citation type="journal article" date="2002" name="Nature">
        <title>Analysis of the mouse transcriptome based on functional annotation of 60,770 full-length cDNAs.</title>
        <authorList>
            <consortium name="The FANTOM Consortium and the RIKEN Genome Exploration Research Group Phase I and II Team"/>
        </authorList>
    </citation>
    <scope>NUCLEOTIDE SEQUENCE</scope>
    <source>
        <strain evidence="2">C57BL/6J</strain>
        <tissue evidence="2">Cerebellum</tissue>
    </source>
</reference>
<dbReference type="HOGENOM" id="CLU_1874775_0_0_1"/>
<reference evidence="2" key="3">
    <citation type="journal article" date="2000" name="Genome Res.">
        <title>RIKEN integrated sequence analysis (RISA) system--384-format sequencing pipeline with 384 multicapillary sequencer.</title>
        <authorList>
            <person name="Shibata K."/>
            <person name="Itoh M."/>
            <person name="Aizawa K."/>
            <person name="Nagaoka S."/>
            <person name="Sasaki N."/>
            <person name="Carninci P."/>
            <person name="Konno H."/>
            <person name="Akiyama J."/>
            <person name="Nishi K."/>
            <person name="Kitsunai T."/>
            <person name="Tashiro H."/>
            <person name="Itoh M."/>
            <person name="Sumi N."/>
            <person name="Ishii Y."/>
            <person name="Nakamura S."/>
            <person name="Hazama M."/>
            <person name="Nishine T."/>
            <person name="Harada A."/>
            <person name="Yamamoto R."/>
            <person name="Matsumoto H."/>
            <person name="Sakaguchi S."/>
            <person name="Ikegami T."/>
            <person name="Kashiwagi K."/>
            <person name="Fujiwake S."/>
            <person name="Inoue K."/>
            <person name="Togawa Y."/>
            <person name="Izawa M."/>
            <person name="Ohara E."/>
            <person name="Watahiki M."/>
            <person name="Yoneda Y."/>
            <person name="Ishikawa T."/>
            <person name="Ozawa K."/>
            <person name="Tanaka T."/>
            <person name="Matsuura S."/>
            <person name="Kawai J."/>
            <person name="Okazaki Y."/>
            <person name="Muramatsu M."/>
            <person name="Inoue Y."/>
            <person name="Kira A."/>
            <person name="Hayashizaki Y."/>
        </authorList>
    </citation>
    <scope>NUCLEOTIDE SEQUENCE</scope>
    <source>
        <strain evidence="2">C57BL/6J</strain>
        <tissue evidence="2">Cerebellum</tissue>
    </source>
</reference>
<evidence type="ECO:0000313" key="3">
    <source>
        <dbReference type="MGI" id="MGI:3642476"/>
    </source>
</evidence>
<dbReference type="AlphaFoldDB" id="Q3US96"/>
<gene>
    <name evidence="3" type="primary">Gm10735</name>
</gene>
<protein>
    <submittedName>
        <fullName evidence="2">Uncharacterized protein</fullName>
    </submittedName>
</protein>
<sequence>MQPTPPHTHTHTGCADPPYQVGDHKAEQRVTLTVPVDVILMSSSHHFSPGPYQELPSIQCLQVRLLYLTHALNNSQSPLALGKAERAGKALKACSVNGPGRNSTVPSETPNIQLIVEKSCLLVCRHSRLRGSHLST</sequence>
<dbReference type="RNAct" id="Q3US96">
    <property type="molecule type" value="protein"/>
</dbReference>
<reference evidence="2" key="4">
    <citation type="journal article" date="2001" name="Nature">
        <title>Functional annotation of a full-length mouse cDNA collection.</title>
        <authorList>
            <consortium name="The RIKEN Genome Exploration Research Group Phase II Team and the FANTOM Consortium"/>
        </authorList>
    </citation>
    <scope>NUCLEOTIDE SEQUENCE</scope>
    <source>
        <strain evidence="2">C57BL/6J</strain>
        <tissue evidence="2">Cerebellum</tissue>
    </source>
</reference>
<dbReference type="EMBL" id="AK140654">
    <property type="protein sequence ID" value="BAE24437.1"/>
    <property type="molecule type" value="mRNA"/>
</dbReference>
<reference evidence="2" key="7">
    <citation type="journal article" date="2005" name="Science">
        <title>The Transcriptional Landscape of the Mammalian Genome.</title>
        <authorList>
            <consortium name="The FANTOM Consortium"/>
            <consortium name="Riken Genome Exploration Research Group and Genome Science Group (Genome Network Project Core Group)"/>
        </authorList>
    </citation>
    <scope>NUCLEOTIDE SEQUENCE</scope>
    <source>
        <strain evidence="2">C57BL/6J</strain>
        <tissue evidence="2">Cerebellum</tissue>
    </source>
</reference>
<organism evidence="2">
    <name type="scientific">Mus musculus</name>
    <name type="common">Mouse</name>
    <dbReference type="NCBI Taxonomy" id="10090"/>
    <lineage>
        <taxon>Eukaryota</taxon>
        <taxon>Metazoa</taxon>
        <taxon>Chordata</taxon>
        <taxon>Craniata</taxon>
        <taxon>Vertebrata</taxon>
        <taxon>Euteleostomi</taxon>
        <taxon>Mammalia</taxon>
        <taxon>Eutheria</taxon>
        <taxon>Euarchontoglires</taxon>
        <taxon>Glires</taxon>
        <taxon>Rodentia</taxon>
        <taxon>Myomorpha</taxon>
        <taxon>Muroidea</taxon>
        <taxon>Muridae</taxon>
        <taxon>Murinae</taxon>
        <taxon>Mus</taxon>
        <taxon>Mus</taxon>
    </lineage>
</organism>
<reference evidence="2" key="2">
    <citation type="journal article" date="2000" name="Genome Res.">
        <title>Normalization and subtraction of cap-trapper-selected cDNAs to prepare full-length cDNA libraries for rapid discovery of new genes.</title>
        <authorList>
            <person name="Carninci P."/>
            <person name="Shibata Y."/>
            <person name="Hayatsu N."/>
            <person name="Sugahara Y."/>
            <person name="Shibata K."/>
            <person name="Itoh M."/>
            <person name="Konno H."/>
            <person name="Okazaki Y."/>
            <person name="Muramatsu M."/>
            <person name="Hayashizaki Y."/>
        </authorList>
    </citation>
    <scope>NUCLEOTIDE SEQUENCE</scope>
    <source>
        <strain evidence="2">C57BL/6J</strain>
        <tissue evidence="2">Cerebellum</tissue>
    </source>
</reference>
<reference evidence="2" key="6">
    <citation type="submission" date="2004-03" db="EMBL/GenBank/DDBJ databases">
        <authorList>
            <person name="Arakawa T."/>
            <person name="Carninci P."/>
            <person name="Fukuda S."/>
            <person name="Hashizume W."/>
            <person name="Hayashida K."/>
            <person name="Hori F."/>
            <person name="Iida J."/>
            <person name="Imamura K."/>
            <person name="Imotani K."/>
            <person name="Itoh M."/>
            <person name="Kanagawa S."/>
            <person name="Kawai J."/>
            <person name="Kojima M."/>
            <person name="Konno H."/>
            <person name="Murata M."/>
            <person name="Nakamura M."/>
            <person name="Ninomiya N."/>
            <person name="Nishiyori H."/>
            <person name="Nomura K."/>
            <person name="Ohno M."/>
            <person name="Sakazume N."/>
            <person name="Sano H."/>
            <person name="Sasaki D."/>
            <person name="Shibata K."/>
            <person name="Shiraki T."/>
            <person name="Tagami M."/>
            <person name="Tagami Y."/>
            <person name="Waki K."/>
            <person name="Watahiki A."/>
            <person name="Muramatsu M."/>
            <person name="Hayashizaki Y."/>
        </authorList>
    </citation>
    <scope>NUCLEOTIDE SEQUENCE</scope>
    <source>
        <strain evidence="2">C57BL/6J</strain>
        <tissue evidence="2">Cerebellum</tissue>
    </source>
</reference>